<dbReference type="GO" id="GO:0042834">
    <property type="term" value="F:peptidoglycan binding"/>
    <property type="evidence" value="ECO:0007669"/>
    <property type="project" value="InterPro"/>
</dbReference>
<evidence type="ECO:0000313" key="4">
    <source>
        <dbReference type="Proteomes" id="UP000316199"/>
    </source>
</evidence>
<dbReference type="PROSITE" id="PS51724">
    <property type="entry name" value="SPOR"/>
    <property type="match status" value="1"/>
</dbReference>
<name>A0A520S3V0_9GAMM</name>
<proteinExistence type="predicted"/>
<evidence type="ECO:0000259" key="2">
    <source>
        <dbReference type="PROSITE" id="PS51724"/>
    </source>
</evidence>
<dbReference type="InterPro" id="IPR036680">
    <property type="entry name" value="SPOR-like_sf"/>
</dbReference>
<keyword evidence="1" id="KW-0472">Membrane</keyword>
<dbReference type="Gene3D" id="3.30.70.1070">
    <property type="entry name" value="Sporulation related repeat"/>
    <property type="match status" value="1"/>
</dbReference>
<keyword evidence="1" id="KW-0812">Transmembrane</keyword>
<dbReference type="Proteomes" id="UP000316199">
    <property type="component" value="Unassembled WGS sequence"/>
</dbReference>
<evidence type="ECO:0000313" key="3">
    <source>
        <dbReference type="EMBL" id="RZO77119.1"/>
    </source>
</evidence>
<dbReference type="SUPFAM" id="SSF110997">
    <property type="entry name" value="Sporulation related repeat"/>
    <property type="match status" value="1"/>
</dbReference>
<dbReference type="EMBL" id="SHAG01000005">
    <property type="protein sequence ID" value="RZO77119.1"/>
    <property type="molecule type" value="Genomic_DNA"/>
</dbReference>
<keyword evidence="1" id="KW-1133">Transmembrane helix</keyword>
<dbReference type="InterPro" id="IPR007730">
    <property type="entry name" value="SPOR-like_dom"/>
</dbReference>
<reference evidence="3 4" key="1">
    <citation type="submission" date="2019-02" db="EMBL/GenBank/DDBJ databases">
        <title>Prokaryotic population dynamics and viral predation in marine succession experiment using metagenomics: the confinement effect.</title>
        <authorList>
            <person name="Haro-Moreno J.M."/>
            <person name="Rodriguez-Valera F."/>
            <person name="Lopez-Perez M."/>
        </authorList>
    </citation>
    <scope>NUCLEOTIDE SEQUENCE [LARGE SCALE GENOMIC DNA]</scope>
    <source>
        <strain evidence="3">MED-G157</strain>
    </source>
</reference>
<dbReference type="Pfam" id="PF05036">
    <property type="entry name" value="SPOR"/>
    <property type="match status" value="1"/>
</dbReference>
<protein>
    <recommendedName>
        <fullName evidence="2">SPOR domain-containing protein</fullName>
    </recommendedName>
</protein>
<gene>
    <name evidence="3" type="ORF">EVA68_02585</name>
</gene>
<accession>A0A520S3V0</accession>
<feature type="transmembrane region" description="Helical" evidence="1">
    <location>
        <begin position="21"/>
        <end position="42"/>
    </location>
</feature>
<comment type="caution">
    <text evidence="3">The sequence shown here is derived from an EMBL/GenBank/DDBJ whole genome shotgun (WGS) entry which is preliminary data.</text>
</comment>
<evidence type="ECO:0000256" key="1">
    <source>
        <dbReference type="SAM" id="Phobius"/>
    </source>
</evidence>
<feature type="domain" description="SPOR" evidence="2">
    <location>
        <begin position="93"/>
        <end position="172"/>
    </location>
</feature>
<organism evidence="3 4">
    <name type="scientific">OM182 bacterium</name>
    <dbReference type="NCBI Taxonomy" id="2510334"/>
    <lineage>
        <taxon>Bacteria</taxon>
        <taxon>Pseudomonadati</taxon>
        <taxon>Pseudomonadota</taxon>
        <taxon>Gammaproteobacteria</taxon>
        <taxon>OMG group</taxon>
        <taxon>OM182 clade</taxon>
    </lineage>
</organism>
<sequence length="173" mass="20224">MPQDFAKRRMPRDKNAKSTSQFSVFISGFIAGVFLSFSIYLWQGNRVTEITMDIPKQTISNKVEEMQWDFYEIFPKSEVQIIEEYREQQEPNIDDMFFFILQTGSFQVEVDADARRAELLLLGLDVFIQEVEIEGETWYRVMVGPLENELARNRAQDKLAQAEIASLPLRVRN</sequence>
<dbReference type="AlphaFoldDB" id="A0A520S3V0"/>